<reference evidence="2" key="2">
    <citation type="journal article" date="2021" name="PeerJ">
        <title>Extensive microbial diversity within the chicken gut microbiome revealed by metagenomics and culture.</title>
        <authorList>
            <person name="Gilroy R."/>
            <person name="Ravi A."/>
            <person name="Getino M."/>
            <person name="Pursley I."/>
            <person name="Horton D.L."/>
            <person name="Alikhan N.F."/>
            <person name="Baker D."/>
            <person name="Gharbi K."/>
            <person name="Hall N."/>
            <person name="Watson M."/>
            <person name="Adriaenssens E.M."/>
            <person name="Foster-Nyarko E."/>
            <person name="Jarju S."/>
            <person name="Secka A."/>
            <person name="Antonio M."/>
            <person name="Oren A."/>
            <person name="Chaudhuri R.R."/>
            <person name="La Ragione R."/>
            <person name="Hildebrand F."/>
            <person name="Pallen M.J."/>
        </authorList>
    </citation>
    <scope>NUCLEOTIDE SEQUENCE</scope>
    <source>
        <strain evidence="2">10192</strain>
    </source>
</reference>
<dbReference type="Proteomes" id="UP000823632">
    <property type="component" value="Unassembled WGS sequence"/>
</dbReference>
<dbReference type="PANTHER" id="PTHR40446:SF2">
    <property type="entry name" value="N-ACETYLGLUCOSAMINE-1-PHOSPHODIESTER ALPHA-N-ACETYLGLUCOSAMINIDASE"/>
    <property type="match status" value="1"/>
</dbReference>
<dbReference type="Pfam" id="PF09992">
    <property type="entry name" value="NAGPA"/>
    <property type="match status" value="1"/>
</dbReference>
<dbReference type="GO" id="GO:0016798">
    <property type="term" value="F:hydrolase activity, acting on glycosyl bonds"/>
    <property type="evidence" value="ECO:0007669"/>
    <property type="project" value="UniProtKB-KW"/>
</dbReference>
<feature type="non-terminal residue" evidence="2">
    <location>
        <position position="1"/>
    </location>
</feature>
<dbReference type="AlphaFoldDB" id="A0A9D9GZE0"/>
<dbReference type="PANTHER" id="PTHR40446">
    <property type="entry name" value="N-ACETYLGLUCOSAMINE-1-PHOSPHODIESTER ALPHA-N-ACETYLGLUCOSAMINIDASE"/>
    <property type="match status" value="1"/>
</dbReference>
<feature type="domain" description="Phosphodiester glycosidase" evidence="1">
    <location>
        <begin position="82"/>
        <end position="248"/>
    </location>
</feature>
<organism evidence="2 3">
    <name type="scientific">Candidatus Scatousia excrementipullorum</name>
    <dbReference type="NCBI Taxonomy" id="2840936"/>
    <lineage>
        <taxon>Bacteria</taxon>
        <taxon>Candidatus Scatousia</taxon>
    </lineage>
</organism>
<comment type="caution">
    <text evidence="2">The sequence shown here is derived from an EMBL/GenBank/DDBJ whole genome shotgun (WGS) entry which is preliminary data.</text>
</comment>
<dbReference type="InterPro" id="IPR018711">
    <property type="entry name" value="NAGPA"/>
</dbReference>
<reference evidence="2" key="1">
    <citation type="submission" date="2020-10" db="EMBL/GenBank/DDBJ databases">
        <authorList>
            <person name="Gilroy R."/>
        </authorList>
    </citation>
    <scope>NUCLEOTIDE SEQUENCE</scope>
    <source>
        <strain evidence="2">10192</strain>
    </source>
</reference>
<evidence type="ECO:0000313" key="2">
    <source>
        <dbReference type="EMBL" id="MBO8429862.1"/>
    </source>
</evidence>
<keyword evidence="2" id="KW-0378">Hydrolase</keyword>
<proteinExistence type="predicted"/>
<evidence type="ECO:0000313" key="3">
    <source>
        <dbReference type="Proteomes" id="UP000823632"/>
    </source>
</evidence>
<accession>A0A9D9GZE0</accession>
<protein>
    <submittedName>
        <fullName evidence="2">Phosphodiester glycosidase family protein</fullName>
    </submittedName>
</protein>
<evidence type="ECO:0000259" key="1">
    <source>
        <dbReference type="Pfam" id="PF09992"/>
    </source>
</evidence>
<name>A0A9D9GZE0_9BACT</name>
<sequence length="253" mass="26949">VPLGTLMIDGELFTGPIYDRVSMGIFDNGFDMARVQMKSYLKGSDITVKVDNMNQPRMLSTHVLAYSKAWGTTSPATPKYGYQIAIKDNKIIASSTSPLTIPEGGYVISGPAKLLKPLLNEKKLEFVISTIPDWKGVNHIISGGPYLVKNSKVFVDMTAQKLGAIGGKNPRTAIGYTKDNNLILVAVDGREGSSVGMTLMQLAGFMKSIGCVNAMNLDGGGSTVMYVDGAVVNNPQVRGGITLSNALVLSKKG</sequence>
<keyword evidence="2" id="KW-0326">Glycosidase</keyword>
<dbReference type="EMBL" id="JADIND010000013">
    <property type="protein sequence ID" value="MBO8429862.1"/>
    <property type="molecule type" value="Genomic_DNA"/>
</dbReference>
<gene>
    <name evidence="2" type="ORF">IAC76_00605</name>
</gene>